<evidence type="ECO:0000259" key="2">
    <source>
        <dbReference type="Pfam" id="PF23598"/>
    </source>
</evidence>
<keyword evidence="4" id="KW-1185">Reference proteome</keyword>
<keyword evidence="1" id="KW-0677">Repeat</keyword>
<gene>
    <name evidence="3" type="ORF">RJT34_18548</name>
</gene>
<dbReference type="AlphaFoldDB" id="A0AAN9PFY7"/>
<dbReference type="InterPro" id="IPR032675">
    <property type="entry name" value="LRR_dom_sf"/>
</dbReference>
<evidence type="ECO:0000313" key="3">
    <source>
        <dbReference type="EMBL" id="KAK7295637.1"/>
    </source>
</evidence>
<evidence type="ECO:0000256" key="1">
    <source>
        <dbReference type="ARBA" id="ARBA00022737"/>
    </source>
</evidence>
<dbReference type="Proteomes" id="UP001359559">
    <property type="component" value="Unassembled WGS sequence"/>
</dbReference>
<feature type="domain" description="Disease resistance R13L4/SHOC-2-like LRR" evidence="2">
    <location>
        <begin position="250"/>
        <end position="420"/>
    </location>
</feature>
<dbReference type="SUPFAM" id="SSF52058">
    <property type="entry name" value="L domain-like"/>
    <property type="match status" value="1"/>
</dbReference>
<dbReference type="InterPro" id="IPR055414">
    <property type="entry name" value="LRR_R13L4/SHOC2-like"/>
</dbReference>
<evidence type="ECO:0000313" key="4">
    <source>
        <dbReference type="Proteomes" id="UP001359559"/>
    </source>
</evidence>
<proteinExistence type="predicted"/>
<protein>
    <recommendedName>
        <fullName evidence="2">Disease resistance R13L4/SHOC-2-like LRR domain-containing protein</fullName>
    </recommendedName>
</protein>
<dbReference type="Gene3D" id="1.20.5.4130">
    <property type="match status" value="1"/>
</dbReference>
<accession>A0AAN9PFY7</accession>
<sequence length="551" mass="64404">MSIHTNPNKAVSLLLKHLAPLEKKTNLDLDDLKSELMKIKDLFSIVKRNEDELLDTLTTVYKYLHDSNIDKLMEEKERICERIQDSARKLLPASPSKMKAIESSGKTSQRPQMGETVHEKLYVSYQIQGLEDFMGRGDIIFEYKKCMLNPWIRDKWVEQLVFQENGQGQLYERYSLVTPSRIPYLALDQKKVKLGGGLDYKSDHWRVILNIGASYLNFGPKWMAKMKNLEMLHLGRWKDSSSLHIEVETEDFLKELWDQKHLRYLNLRGISRIFVIPSSITKLESLEVLDLKACHNLETLPDISSLINLVYLNMSQCYLLESMPKGIEKLIKLKVLKGFVIGSANKTHGRLARLANLNFLRKLSIHIVSNATMDVEFEYLKIFPGLRNLKISWGTFERYNNRFGFDAFVPTFMLEKLTLEGFPEENINREWFTIASRTKNELYIFLKRSIGKRNDVFVKEVLNQIRDVAHKVEDVLDIYIANVTRQRQRNILNKLFHLEDYAVLLHEVDAEIEKIKSSIDDIYKNKERYGIYSNYDICSPSLVRYLTFQLL</sequence>
<dbReference type="EMBL" id="JAYKXN010000004">
    <property type="protein sequence ID" value="KAK7295637.1"/>
    <property type="molecule type" value="Genomic_DNA"/>
</dbReference>
<dbReference type="PANTHER" id="PTHR47186:SF45">
    <property type="entry name" value="DISEASE RESISTANCE RPP13-LIKE PROTEIN 1"/>
    <property type="match status" value="1"/>
</dbReference>
<comment type="caution">
    <text evidence="3">The sequence shown here is derived from an EMBL/GenBank/DDBJ whole genome shotgun (WGS) entry which is preliminary data.</text>
</comment>
<dbReference type="Gene3D" id="3.80.10.10">
    <property type="entry name" value="Ribonuclease Inhibitor"/>
    <property type="match status" value="1"/>
</dbReference>
<name>A0AAN9PFY7_CLITE</name>
<dbReference type="Pfam" id="PF23598">
    <property type="entry name" value="LRR_14"/>
    <property type="match status" value="1"/>
</dbReference>
<reference evidence="3 4" key="1">
    <citation type="submission" date="2024-01" db="EMBL/GenBank/DDBJ databases">
        <title>The genomes of 5 underutilized Papilionoideae crops provide insights into root nodulation and disease resistance.</title>
        <authorList>
            <person name="Yuan L."/>
        </authorList>
    </citation>
    <scope>NUCLEOTIDE SEQUENCE [LARGE SCALE GENOMIC DNA]</scope>
    <source>
        <strain evidence="3">LY-2023</strain>
        <tissue evidence="3">Leaf</tissue>
    </source>
</reference>
<dbReference type="PANTHER" id="PTHR47186">
    <property type="entry name" value="LEUCINE-RICH REPEAT-CONTAINING PROTEIN 57"/>
    <property type="match status" value="1"/>
</dbReference>
<organism evidence="3 4">
    <name type="scientific">Clitoria ternatea</name>
    <name type="common">Butterfly pea</name>
    <dbReference type="NCBI Taxonomy" id="43366"/>
    <lineage>
        <taxon>Eukaryota</taxon>
        <taxon>Viridiplantae</taxon>
        <taxon>Streptophyta</taxon>
        <taxon>Embryophyta</taxon>
        <taxon>Tracheophyta</taxon>
        <taxon>Spermatophyta</taxon>
        <taxon>Magnoliopsida</taxon>
        <taxon>eudicotyledons</taxon>
        <taxon>Gunneridae</taxon>
        <taxon>Pentapetalae</taxon>
        <taxon>rosids</taxon>
        <taxon>fabids</taxon>
        <taxon>Fabales</taxon>
        <taxon>Fabaceae</taxon>
        <taxon>Papilionoideae</taxon>
        <taxon>50 kb inversion clade</taxon>
        <taxon>NPAAA clade</taxon>
        <taxon>indigoferoid/millettioid clade</taxon>
        <taxon>Phaseoleae</taxon>
        <taxon>Clitoria</taxon>
    </lineage>
</organism>